<dbReference type="AlphaFoldDB" id="A0A8S0W0H7"/>
<feature type="domain" description="DCUN1" evidence="3">
    <location>
        <begin position="156"/>
        <end position="373"/>
    </location>
</feature>
<evidence type="ECO:0000256" key="2">
    <source>
        <dbReference type="SAM" id="MobiDB-lite"/>
    </source>
</evidence>
<name>A0A8S0W0H7_CYCAE</name>
<proteinExistence type="predicted"/>
<dbReference type="GO" id="GO:0045116">
    <property type="term" value="P:protein neddylation"/>
    <property type="evidence" value="ECO:0007669"/>
    <property type="project" value="TreeGrafter"/>
</dbReference>
<dbReference type="Gene3D" id="1.10.238.10">
    <property type="entry name" value="EF-hand"/>
    <property type="match status" value="1"/>
</dbReference>
<dbReference type="GO" id="GO:0097602">
    <property type="term" value="F:cullin family protein binding"/>
    <property type="evidence" value="ECO:0007669"/>
    <property type="project" value="TreeGrafter"/>
</dbReference>
<feature type="region of interest" description="Disordered" evidence="2">
    <location>
        <begin position="1"/>
        <end position="101"/>
    </location>
</feature>
<accession>A0A8S0W0H7</accession>
<evidence type="ECO:0000313" key="4">
    <source>
        <dbReference type="EMBL" id="CAA7265355.1"/>
    </source>
</evidence>
<dbReference type="GO" id="GO:0032182">
    <property type="term" value="F:ubiquitin-like protein binding"/>
    <property type="evidence" value="ECO:0007669"/>
    <property type="project" value="TreeGrafter"/>
</dbReference>
<sequence length="387" mass="41132">MPPKRKQTDDTSAEATSSTRSTRASARSGAKNSGEGVGSNKATGKGSAKATASTEDDAMDVGAAPAAKKARTTATATKKKVGGAKGKKAKGDDAPVESGKLASNHELPVIKVTDSNSAITAPATITTTETLPSAIPAAPAPKPPQPAKKSGKAEPYTAQRALDLFSAYADVDDTGVIGPEGFERLCTDADMPLDGSRPIIFAWQMGAKEMAKISKEEWVRGTTSLRVSSVHAISVVVSELEDLLVKGKPPVKPPTKKDEEYNRSVYMSYAADPKAAFRKLYQFSFALVKPEQSKNIDMDTSVAFWTVLLVPKFPLMGEVLEFISEKPGTYKATNKDLWSMMLEFCETVKPDLSNYEADGAWPTLLDDFVASKGVQADTGNGRADGDD</sequence>
<feature type="region of interest" description="Disordered" evidence="2">
    <location>
        <begin position="130"/>
        <end position="155"/>
    </location>
</feature>
<comment type="caution">
    <text evidence="4">The sequence shown here is derived from an EMBL/GenBank/DDBJ whole genome shotgun (WGS) entry which is preliminary data.</text>
</comment>
<dbReference type="InterPro" id="IPR042460">
    <property type="entry name" value="DCN1-like_PONY"/>
</dbReference>
<dbReference type="Gene3D" id="1.10.238.200">
    <property type="entry name" value="Cullin, PONY binding domain"/>
    <property type="match status" value="1"/>
</dbReference>
<dbReference type="Proteomes" id="UP000467700">
    <property type="component" value="Unassembled WGS sequence"/>
</dbReference>
<reference evidence="4 5" key="1">
    <citation type="submission" date="2020-01" db="EMBL/GenBank/DDBJ databases">
        <authorList>
            <person name="Gupta K D."/>
        </authorList>
    </citation>
    <scope>NUCLEOTIDE SEQUENCE [LARGE SCALE GENOMIC DNA]</scope>
</reference>
<dbReference type="InterPro" id="IPR014764">
    <property type="entry name" value="DCN-prot"/>
</dbReference>
<evidence type="ECO:0000259" key="3">
    <source>
        <dbReference type="PROSITE" id="PS51229"/>
    </source>
</evidence>
<dbReference type="PANTHER" id="PTHR12281">
    <property type="entry name" value="RP42 RELATED"/>
    <property type="match status" value="1"/>
</dbReference>
<evidence type="ECO:0000256" key="1">
    <source>
        <dbReference type="RuleBase" id="RU410713"/>
    </source>
</evidence>
<dbReference type="OrthoDB" id="27198at2759"/>
<organism evidence="4 5">
    <name type="scientific">Cyclocybe aegerita</name>
    <name type="common">Black poplar mushroom</name>
    <name type="synonym">Agrocybe aegerita</name>
    <dbReference type="NCBI Taxonomy" id="1973307"/>
    <lineage>
        <taxon>Eukaryota</taxon>
        <taxon>Fungi</taxon>
        <taxon>Dikarya</taxon>
        <taxon>Basidiomycota</taxon>
        <taxon>Agaricomycotina</taxon>
        <taxon>Agaricomycetes</taxon>
        <taxon>Agaricomycetidae</taxon>
        <taxon>Agaricales</taxon>
        <taxon>Agaricineae</taxon>
        <taxon>Bolbitiaceae</taxon>
        <taxon>Cyclocybe</taxon>
    </lineage>
</organism>
<dbReference type="PANTHER" id="PTHR12281:SF12">
    <property type="entry name" value="DEFECTIVE IN CULLIN NEDDYLATION PROTEIN"/>
    <property type="match status" value="1"/>
</dbReference>
<dbReference type="GO" id="GO:0031624">
    <property type="term" value="F:ubiquitin conjugating enzyme binding"/>
    <property type="evidence" value="ECO:0007669"/>
    <property type="project" value="TreeGrafter"/>
</dbReference>
<dbReference type="EMBL" id="CACVBS010000048">
    <property type="protein sequence ID" value="CAA7265355.1"/>
    <property type="molecule type" value="Genomic_DNA"/>
</dbReference>
<evidence type="ECO:0000313" key="5">
    <source>
        <dbReference type="Proteomes" id="UP000467700"/>
    </source>
</evidence>
<gene>
    <name evidence="4" type="ORF">AAE3_LOCUS7644</name>
</gene>
<comment type="function">
    <text evidence="1">Neddylation of cullins play an essential role in the regulation of SCF-type complexes activity.</text>
</comment>
<keyword evidence="5" id="KW-1185">Reference proteome</keyword>
<protein>
    <recommendedName>
        <fullName evidence="1">Defective in cullin neddylation protein</fullName>
    </recommendedName>
</protein>
<feature type="compositionally biased region" description="Low complexity" evidence="2">
    <location>
        <begin position="13"/>
        <end position="28"/>
    </location>
</feature>
<dbReference type="GO" id="GO:0000151">
    <property type="term" value="C:ubiquitin ligase complex"/>
    <property type="evidence" value="ECO:0007669"/>
    <property type="project" value="TreeGrafter"/>
</dbReference>
<feature type="compositionally biased region" description="Basic residues" evidence="2">
    <location>
        <begin position="77"/>
        <end position="88"/>
    </location>
</feature>
<dbReference type="InterPro" id="IPR005176">
    <property type="entry name" value="PONY_dom"/>
</dbReference>
<dbReference type="PROSITE" id="PS51229">
    <property type="entry name" value="DCUN1"/>
    <property type="match status" value="1"/>
</dbReference>
<feature type="compositionally biased region" description="Low complexity" evidence="2">
    <location>
        <begin position="38"/>
        <end position="53"/>
    </location>
</feature>
<dbReference type="Pfam" id="PF03556">
    <property type="entry name" value="Cullin_binding"/>
    <property type="match status" value="1"/>
</dbReference>
<feature type="compositionally biased region" description="Low complexity" evidence="2">
    <location>
        <begin position="60"/>
        <end position="76"/>
    </location>
</feature>